<dbReference type="EMBL" id="JACASE010000014">
    <property type="protein sequence ID" value="KAF6410475.1"/>
    <property type="molecule type" value="Genomic_DNA"/>
</dbReference>
<sequence length="135" mass="15047">MRQNVIQTRFLILDALQPASIPILSGSSSLIEPLCLYICPIPTTSSILLHPLSPYLLFQSPHLPTGNACQAISCKTLKTARCVSGPSTMPDIRKELQKNLLSGRRSWQVTNERENLKSWIETRLPPLNNGQNEQP</sequence>
<dbReference type="AlphaFoldDB" id="A0A7J8CHX4"/>
<name>A0A7J8CHX4_ROUAE</name>
<accession>A0A7J8CHX4</accession>
<protein>
    <submittedName>
        <fullName evidence="1">Uncharacterized protein</fullName>
    </submittedName>
</protein>
<proteinExistence type="predicted"/>
<evidence type="ECO:0000313" key="2">
    <source>
        <dbReference type="Proteomes" id="UP000593571"/>
    </source>
</evidence>
<dbReference type="Proteomes" id="UP000593571">
    <property type="component" value="Unassembled WGS sequence"/>
</dbReference>
<keyword evidence="2" id="KW-1185">Reference proteome</keyword>
<evidence type="ECO:0000313" key="1">
    <source>
        <dbReference type="EMBL" id="KAF6410475.1"/>
    </source>
</evidence>
<comment type="caution">
    <text evidence="1">The sequence shown here is derived from an EMBL/GenBank/DDBJ whole genome shotgun (WGS) entry which is preliminary data.</text>
</comment>
<reference evidence="1 2" key="1">
    <citation type="journal article" date="2020" name="Nature">
        <title>Six reference-quality genomes reveal evolution of bat adaptations.</title>
        <authorList>
            <person name="Jebb D."/>
            <person name="Huang Z."/>
            <person name="Pippel M."/>
            <person name="Hughes G.M."/>
            <person name="Lavrichenko K."/>
            <person name="Devanna P."/>
            <person name="Winkler S."/>
            <person name="Jermiin L.S."/>
            <person name="Skirmuntt E.C."/>
            <person name="Katzourakis A."/>
            <person name="Burkitt-Gray L."/>
            <person name="Ray D.A."/>
            <person name="Sullivan K.A.M."/>
            <person name="Roscito J.G."/>
            <person name="Kirilenko B.M."/>
            <person name="Davalos L.M."/>
            <person name="Corthals A.P."/>
            <person name="Power M.L."/>
            <person name="Jones G."/>
            <person name="Ransome R.D."/>
            <person name="Dechmann D.K.N."/>
            <person name="Locatelli A.G."/>
            <person name="Puechmaille S.J."/>
            <person name="Fedrigo O."/>
            <person name="Jarvis E.D."/>
            <person name="Hiller M."/>
            <person name="Vernes S.C."/>
            <person name="Myers E.W."/>
            <person name="Teeling E.C."/>
        </authorList>
    </citation>
    <scope>NUCLEOTIDE SEQUENCE [LARGE SCALE GENOMIC DNA]</scope>
    <source>
        <strain evidence="1">MRouAeg1</strain>
        <tissue evidence="1">Muscle</tissue>
    </source>
</reference>
<organism evidence="1 2">
    <name type="scientific">Rousettus aegyptiacus</name>
    <name type="common">Egyptian fruit bat</name>
    <name type="synonym">Pteropus aegyptiacus</name>
    <dbReference type="NCBI Taxonomy" id="9407"/>
    <lineage>
        <taxon>Eukaryota</taxon>
        <taxon>Metazoa</taxon>
        <taxon>Chordata</taxon>
        <taxon>Craniata</taxon>
        <taxon>Vertebrata</taxon>
        <taxon>Euteleostomi</taxon>
        <taxon>Mammalia</taxon>
        <taxon>Eutheria</taxon>
        <taxon>Laurasiatheria</taxon>
        <taxon>Chiroptera</taxon>
        <taxon>Yinpterochiroptera</taxon>
        <taxon>Pteropodoidea</taxon>
        <taxon>Pteropodidae</taxon>
        <taxon>Rousettinae</taxon>
        <taxon>Rousettus</taxon>
    </lineage>
</organism>
<gene>
    <name evidence="1" type="ORF">HJG63_009019</name>
</gene>